<dbReference type="InterPro" id="IPR047142">
    <property type="entry name" value="OryJ/VirC-like"/>
</dbReference>
<protein>
    <recommendedName>
        <fullName evidence="3">Cupin 2 conserved barrel domain-containing protein</fullName>
    </recommendedName>
</protein>
<dbReference type="PANTHER" id="PTHR36156">
    <property type="entry name" value="SLR2101 PROTEIN"/>
    <property type="match status" value="1"/>
</dbReference>
<dbReference type="CDD" id="cd02231">
    <property type="entry name" value="cupin_BLL6423-like"/>
    <property type="match status" value="1"/>
</dbReference>
<evidence type="ECO:0000313" key="1">
    <source>
        <dbReference type="EMBL" id="KAL1631893.1"/>
    </source>
</evidence>
<dbReference type="Gene3D" id="2.20.70.150">
    <property type="match status" value="1"/>
</dbReference>
<dbReference type="Gene3D" id="2.60.120.10">
    <property type="entry name" value="Jelly Rolls"/>
    <property type="match status" value="1"/>
</dbReference>
<name>A0ABR3SXX3_9PEZI</name>
<evidence type="ECO:0000313" key="2">
    <source>
        <dbReference type="Proteomes" id="UP001521116"/>
    </source>
</evidence>
<organism evidence="1 2">
    <name type="scientific">Neofusicoccum ribis</name>
    <dbReference type="NCBI Taxonomy" id="45134"/>
    <lineage>
        <taxon>Eukaryota</taxon>
        <taxon>Fungi</taxon>
        <taxon>Dikarya</taxon>
        <taxon>Ascomycota</taxon>
        <taxon>Pezizomycotina</taxon>
        <taxon>Dothideomycetes</taxon>
        <taxon>Dothideomycetes incertae sedis</taxon>
        <taxon>Botryosphaeriales</taxon>
        <taxon>Botryosphaeriaceae</taxon>
        <taxon>Neofusicoccum</taxon>
    </lineage>
</organism>
<keyword evidence="2" id="KW-1185">Reference proteome</keyword>
<reference evidence="1 2" key="1">
    <citation type="submission" date="2024-02" db="EMBL/GenBank/DDBJ databases">
        <title>De novo assembly and annotation of 12 fungi associated with fruit tree decline syndrome in Ontario, Canada.</title>
        <authorList>
            <person name="Sulman M."/>
            <person name="Ellouze W."/>
            <person name="Ilyukhin E."/>
        </authorList>
    </citation>
    <scope>NUCLEOTIDE SEQUENCE [LARGE SCALE GENOMIC DNA]</scope>
    <source>
        <strain evidence="1 2">M1-105</strain>
    </source>
</reference>
<dbReference type="InterPro" id="IPR014710">
    <property type="entry name" value="RmlC-like_jellyroll"/>
</dbReference>
<dbReference type="EMBL" id="JAJVDC020000037">
    <property type="protein sequence ID" value="KAL1631893.1"/>
    <property type="molecule type" value="Genomic_DNA"/>
</dbReference>
<comment type="caution">
    <text evidence="1">The sequence shown here is derived from an EMBL/GenBank/DDBJ whole genome shotgun (WGS) entry which is preliminary data.</text>
</comment>
<dbReference type="InterPro" id="IPR011051">
    <property type="entry name" value="RmlC_Cupin_sf"/>
</dbReference>
<dbReference type="SUPFAM" id="SSF51182">
    <property type="entry name" value="RmlC-like cupins"/>
    <property type="match status" value="1"/>
</dbReference>
<sequence length="290" mass="32456">MPSSAGAETPELYRLCTSNLSLEKEKLVQRRLKEAVLKTSLLYGVPKSLQALIPLFNSLKDEQIDDYGPRCEAVATRADPKVREDRGKNYFDVLWTPEAAQVNRNKNSKYHPDLGKTIAFCTMSTNEANFNHPIRRVVTGHNEHAVAVVTRDDLIEGKKAPHGPVIVPVWSTAELPPDVNSPDDKGLAQTGIANDGAIFRIVGLPPRSKSVFHRTLTLDYMFVMEGTITMTLDDGSRTELKKNEVVVQQATMHRWDNDTDEWARALFILIRSQPPEIGDKVLEADIPMKI</sequence>
<dbReference type="Proteomes" id="UP001521116">
    <property type="component" value="Unassembled WGS sequence"/>
</dbReference>
<proteinExistence type="predicted"/>
<accession>A0ABR3SXX3</accession>
<evidence type="ECO:0008006" key="3">
    <source>
        <dbReference type="Google" id="ProtNLM"/>
    </source>
</evidence>
<dbReference type="PANTHER" id="PTHR36156:SF2">
    <property type="entry name" value="CUPIN TYPE-2 DOMAIN-CONTAINING PROTEIN"/>
    <property type="match status" value="1"/>
</dbReference>
<gene>
    <name evidence="1" type="ORF">SLS56_004255</name>
</gene>